<evidence type="ECO:0000313" key="2">
    <source>
        <dbReference type="EMBL" id="KKL98843.1"/>
    </source>
</evidence>
<name>A0A0F9GJ99_9ZZZZ</name>
<evidence type="ECO:0000259" key="1">
    <source>
        <dbReference type="Pfam" id="PF07238"/>
    </source>
</evidence>
<feature type="domain" description="PilZ" evidence="1">
    <location>
        <begin position="3"/>
        <end position="92"/>
    </location>
</feature>
<dbReference type="Pfam" id="PF07238">
    <property type="entry name" value="PilZ"/>
    <property type="match status" value="1"/>
</dbReference>
<dbReference type="Gene3D" id="2.40.10.220">
    <property type="entry name" value="predicted glycosyltransferase like domains"/>
    <property type="match status" value="1"/>
</dbReference>
<dbReference type="GO" id="GO:0035438">
    <property type="term" value="F:cyclic-di-GMP binding"/>
    <property type="evidence" value="ECO:0007669"/>
    <property type="project" value="InterPro"/>
</dbReference>
<reference evidence="2" key="1">
    <citation type="journal article" date="2015" name="Nature">
        <title>Complex archaea that bridge the gap between prokaryotes and eukaryotes.</title>
        <authorList>
            <person name="Spang A."/>
            <person name="Saw J.H."/>
            <person name="Jorgensen S.L."/>
            <person name="Zaremba-Niedzwiedzka K."/>
            <person name="Martijn J."/>
            <person name="Lind A.E."/>
            <person name="van Eijk R."/>
            <person name="Schleper C."/>
            <person name="Guy L."/>
            <person name="Ettema T.J."/>
        </authorList>
    </citation>
    <scope>NUCLEOTIDE SEQUENCE</scope>
</reference>
<comment type="caution">
    <text evidence="2">The sequence shown here is derived from an EMBL/GenBank/DDBJ whole genome shotgun (WGS) entry which is preliminary data.</text>
</comment>
<dbReference type="SUPFAM" id="SSF141371">
    <property type="entry name" value="PilZ domain-like"/>
    <property type="match status" value="1"/>
</dbReference>
<accession>A0A0F9GJ99</accession>
<organism evidence="2">
    <name type="scientific">marine sediment metagenome</name>
    <dbReference type="NCBI Taxonomy" id="412755"/>
    <lineage>
        <taxon>unclassified sequences</taxon>
        <taxon>metagenomes</taxon>
        <taxon>ecological metagenomes</taxon>
    </lineage>
</organism>
<sequence>MKNKRKYIRHPENQPVEFVVKDTCYSGTILDLSSGGAFIVCQGSFSIGDTVTVIYQSNAAGPWEMERTGTITRISEKGIGIEFKRLGDSDYKHQQQKGGIHRKGEQLY</sequence>
<dbReference type="InterPro" id="IPR009875">
    <property type="entry name" value="PilZ_domain"/>
</dbReference>
<protein>
    <recommendedName>
        <fullName evidence="1">PilZ domain-containing protein</fullName>
    </recommendedName>
</protein>
<proteinExistence type="predicted"/>
<dbReference type="AlphaFoldDB" id="A0A0F9GJ99"/>
<dbReference type="EMBL" id="LAZR01017818">
    <property type="protein sequence ID" value="KKL98843.1"/>
    <property type="molecule type" value="Genomic_DNA"/>
</dbReference>
<gene>
    <name evidence="2" type="ORF">LCGC14_1820390</name>
</gene>